<proteinExistence type="predicted"/>
<gene>
    <name evidence="2" type="ORF">QJ048_00905</name>
</gene>
<keyword evidence="3" id="KW-1185">Reference proteome</keyword>
<accession>A0ABT6R6Y0</accession>
<protein>
    <recommendedName>
        <fullName evidence="4">Outer membrane protein beta-barrel domain-containing protein</fullName>
    </recommendedName>
</protein>
<comment type="caution">
    <text evidence="2">The sequence shown here is derived from an EMBL/GenBank/DDBJ whole genome shotgun (WGS) entry which is preliminary data.</text>
</comment>
<evidence type="ECO:0008006" key="4">
    <source>
        <dbReference type="Google" id="ProtNLM"/>
    </source>
</evidence>
<sequence length="187" mass="20238">MKKLLLTAFVAVIVFTAKSQPGSILLFGGLNFYSTNDKNTDTKTSSVIFTPAVGYQFNKNMTTGLEFGVGAGKSETPSFKVGPFLRYAWPISNIFAIYTQLGLGYFHQGEAYLNSNIDYTNVSGMYIGLSGPTVFINVKNSFGINFGFGSIDFMSGKVKDKDNVSSFALNFGNNISLGLSKNFGGKK</sequence>
<dbReference type="EMBL" id="JASBRG010000001">
    <property type="protein sequence ID" value="MDI3318305.1"/>
    <property type="molecule type" value="Genomic_DNA"/>
</dbReference>
<feature type="signal peptide" evidence="1">
    <location>
        <begin position="1"/>
        <end position="19"/>
    </location>
</feature>
<name>A0ABT6R6Y0_9BACT</name>
<evidence type="ECO:0000256" key="1">
    <source>
        <dbReference type="SAM" id="SignalP"/>
    </source>
</evidence>
<feature type="chain" id="PRO_5047138028" description="Outer membrane protein beta-barrel domain-containing protein" evidence="1">
    <location>
        <begin position="20"/>
        <end position="187"/>
    </location>
</feature>
<dbReference type="RefSeq" id="WP_282332423.1">
    <property type="nucleotide sequence ID" value="NZ_JASBRG010000001.1"/>
</dbReference>
<evidence type="ECO:0000313" key="3">
    <source>
        <dbReference type="Proteomes" id="UP001226434"/>
    </source>
</evidence>
<keyword evidence="1" id="KW-0732">Signal</keyword>
<reference evidence="2 3" key="1">
    <citation type="submission" date="2023-05" db="EMBL/GenBank/DDBJ databases">
        <title>Genome sequence of Pinibacter sp. MAH-24.</title>
        <authorList>
            <person name="Huq M.A."/>
        </authorList>
    </citation>
    <scope>NUCLEOTIDE SEQUENCE [LARGE SCALE GENOMIC DNA]</scope>
    <source>
        <strain evidence="2 3">MAH-24</strain>
    </source>
</reference>
<dbReference type="Proteomes" id="UP001226434">
    <property type="component" value="Unassembled WGS sequence"/>
</dbReference>
<organism evidence="2 3">
    <name type="scientific">Pinibacter soli</name>
    <dbReference type="NCBI Taxonomy" id="3044211"/>
    <lineage>
        <taxon>Bacteria</taxon>
        <taxon>Pseudomonadati</taxon>
        <taxon>Bacteroidota</taxon>
        <taxon>Chitinophagia</taxon>
        <taxon>Chitinophagales</taxon>
        <taxon>Chitinophagaceae</taxon>
        <taxon>Pinibacter</taxon>
    </lineage>
</organism>
<evidence type="ECO:0000313" key="2">
    <source>
        <dbReference type="EMBL" id="MDI3318305.1"/>
    </source>
</evidence>